<accession>A0A6L2QD63</accession>
<dbReference type="EMBL" id="BLKM01003231">
    <property type="protein sequence ID" value="GFG41095.1"/>
    <property type="molecule type" value="Genomic_DNA"/>
</dbReference>
<sequence>MGTQLTVRLSAPHDDDDPVSHFQDSMADMLAHALRNSSGADKVGITIQNEVNQNDRPIGISFRRKDQLSGDVVWRVFEKVIQSNARFNALDRLVITVHSVRMPVGFGRVKSKGRPLAVMAHLKRSIIEVKAVENCLAHALVIGIAKVRNDPNYNSYRRGLKIFPAVNALLRETGIDLRNGGGIPELTRFQEHFPQYRIVVYTGLNCDNILFDGQVESNERLNLLYDDVNRHFHVITNLTGAMAQRYICNGCNKGCKRGVTHKCDVLCNGCTAVPPCVPDADRRIPCDLCNREFRSRIRFNNHKILPPAGTSLTVCETR</sequence>
<name>A0A6L2QD63_COPFO</name>
<dbReference type="OrthoDB" id="6762648at2759"/>
<protein>
    <submittedName>
        <fullName evidence="1">Uncharacterized protein</fullName>
    </submittedName>
</protein>
<organism evidence="1 2">
    <name type="scientific">Coptotermes formosanus</name>
    <name type="common">Formosan subterranean termite</name>
    <dbReference type="NCBI Taxonomy" id="36987"/>
    <lineage>
        <taxon>Eukaryota</taxon>
        <taxon>Metazoa</taxon>
        <taxon>Ecdysozoa</taxon>
        <taxon>Arthropoda</taxon>
        <taxon>Hexapoda</taxon>
        <taxon>Insecta</taxon>
        <taxon>Pterygota</taxon>
        <taxon>Neoptera</taxon>
        <taxon>Polyneoptera</taxon>
        <taxon>Dictyoptera</taxon>
        <taxon>Blattodea</taxon>
        <taxon>Blattoidea</taxon>
        <taxon>Termitoidae</taxon>
        <taxon>Rhinotermitidae</taxon>
        <taxon>Coptotermes</taxon>
    </lineage>
</organism>
<reference evidence="2" key="1">
    <citation type="submission" date="2020-01" db="EMBL/GenBank/DDBJ databases">
        <title>Draft genome sequence of the Termite Coptotermes fromosanus.</title>
        <authorList>
            <person name="Itakura S."/>
            <person name="Yosikawa Y."/>
            <person name="Umezawa K."/>
        </authorList>
    </citation>
    <scope>NUCLEOTIDE SEQUENCE [LARGE SCALE GENOMIC DNA]</scope>
</reference>
<evidence type="ECO:0000313" key="2">
    <source>
        <dbReference type="Proteomes" id="UP000502823"/>
    </source>
</evidence>
<dbReference type="InParanoid" id="A0A6L2QD63"/>
<proteinExistence type="predicted"/>
<keyword evidence="2" id="KW-1185">Reference proteome</keyword>
<gene>
    <name evidence="1" type="ORF">Cfor_09468</name>
</gene>
<evidence type="ECO:0000313" key="1">
    <source>
        <dbReference type="EMBL" id="GFG41095.1"/>
    </source>
</evidence>
<dbReference type="AlphaFoldDB" id="A0A6L2QD63"/>
<dbReference type="Proteomes" id="UP000502823">
    <property type="component" value="Unassembled WGS sequence"/>
</dbReference>
<comment type="caution">
    <text evidence="1">The sequence shown here is derived from an EMBL/GenBank/DDBJ whole genome shotgun (WGS) entry which is preliminary data.</text>
</comment>